<dbReference type="AlphaFoldDB" id="A0A418JI09"/>
<accession>A0A418JI09</accession>
<name>A0A418JI09_STAHY</name>
<sequence>MLNGVRTKDGDWEAWIIFFLSASERMIDSILKKIEKSEALYNKGAKLLKTESENRLWFLTFQEPKITVKKASEITSYSQPTVRRALKKLASYDLIYEEKSKKRNKSYNNYELLRIIND</sequence>
<dbReference type="SUPFAM" id="SSF46785">
    <property type="entry name" value="Winged helix' DNA-binding domain"/>
    <property type="match status" value="1"/>
</dbReference>
<dbReference type="Gene3D" id="1.10.10.10">
    <property type="entry name" value="Winged helix-like DNA-binding domain superfamily/Winged helix DNA-binding domain"/>
    <property type="match status" value="1"/>
</dbReference>
<dbReference type="EMBL" id="QXVO01000024">
    <property type="protein sequence ID" value="RIO45062.1"/>
    <property type="molecule type" value="Genomic_DNA"/>
</dbReference>
<evidence type="ECO:0000313" key="1">
    <source>
        <dbReference type="EMBL" id="RIO45062.1"/>
    </source>
</evidence>
<dbReference type="InterPro" id="IPR036390">
    <property type="entry name" value="WH_DNA-bd_sf"/>
</dbReference>
<dbReference type="Proteomes" id="UP000285625">
    <property type="component" value="Unassembled WGS sequence"/>
</dbReference>
<gene>
    <name evidence="1" type="ORF">BUZ57_08405</name>
</gene>
<protein>
    <submittedName>
        <fullName evidence="1">Uncharacterized protein</fullName>
    </submittedName>
</protein>
<reference evidence="1 2" key="1">
    <citation type="journal article" date="2016" name="Front. Microbiol.">
        <title>Comprehensive Phylogenetic Analysis of Bovine Non-aureus Staphylococci Species Based on Whole-Genome Sequencing.</title>
        <authorList>
            <person name="Naushad S."/>
            <person name="Barkema H.W."/>
            <person name="Luby C."/>
            <person name="Condas L.A."/>
            <person name="Nobrega D.B."/>
            <person name="Carson D.A."/>
            <person name="De Buck J."/>
        </authorList>
    </citation>
    <scope>NUCLEOTIDE SEQUENCE [LARGE SCALE GENOMIC DNA]</scope>
    <source>
        <strain evidence="1 2">SNUC 5959</strain>
    </source>
</reference>
<dbReference type="InterPro" id="IPR036388">
    <property type="entry name" value="WH-like_DNA-bd_sf"/>
</dbReference>
<organism evidence="1 2">
    <name type="scientific">Staphylococcus hyicus</name>
    <dbReference type="NCBI Taxonomy" id="1284"/>
    <lineage>
        <taxon>Bacteria</taxon>
        <taxon>Bacillati</taxon>
        <taxon>Bacillota</taxon>
        <taxon>Bacilli</taxon>
        <taxon>Bacillales</taxon>
        <taxon>Staphylococcaceae</taxon>
        <taxon>Staphylococcus</taxon>
    </lineage>
</organism>
<comment type="caution">
    <text evidence="1">The sequence shown here is derived from an EMBL/GenBank/DDBJ whole genome shotgun (WGS) entry which is preliminary data.</text>
</comment>
<evidence type="ECO:0000313" key="2">
    <source>
        <dbReference type="Proteomes" id="UP000285625"/>
    </source>
</evidence>
<proteinExistence type="predicted"/>